<dbReference type="STRING" id="1851148.SMSP2_01697"/>
<evidence type="ECO:0008006" key="3">
    <source>
        <dbReference type="Google" id="ProtNLM"/>
    </source>
</evidence>
<organism evidence="1 2">
    <name type="scientific">Limihaloglobus sulfuriphilus</name>
    <dbReference type="NCBI Taxonomy" id="1851148"/>
    <lineage>
        <taxon>Bacteria</taxon>
        <taxon>Pseudomonadati</taxon>
        <taxon>Planctomycetota</taxon>
        <taxon>Phycisphaerae</taxon>
        <taxon>Sedimentisphaerales</taxon>
        <taxon>Sedimentisphaeraceae</taxon>
        <taxon>Limihaloglobus</taxon>
    </lineage>
</organism>
<dbReference type="RefSeq" id="WP_146683512.1">
    <property type="nucleotide sequence ID" value="NZ_CP019646.1"/>
</dbReference>
<evidence type="ECO:0000313" key="1">
    <source>
        <dbReference type="EMBL" id="AQQ71326.1"/>
    </source>
</evidence>
<dbReference type="EMBL" id="CP019646">
    <property type="protein sequence ID" value="AQQ71326.1"/>
    <property type="molecule type" value="Genomic_DNA"/>
</dbReference>
<evidence type="ECO:0000313" key="2">
    <source>
        <dbReference type="Proteomes" id="UP000188181"/>
    </source>
</evidence>
<reference evidence="2" key="1">
    <citation type="submission" date="2017-02" db="EMBL/GenBank/DDBJ databases">
        <title>Comparative genomics and description of representatives of a novel lineage of planctomycetes thriving in anoxic sediments.</title>
        <authorList>
            <person name="Spring S."/>
            <person name="Bunk B."/>
            <person name="Sproer C."/>
        </authorList>
    </citation>
    <scope>NUCLEOTIDE SEQUENCE [LARGE SCALE GENOMIC DNA]</scope>
    <source>
        <strain evidence="2">SM-Chi-D1</strain>
    </source>
</reference>
<dbReference type="KEGG" id="pbas:SMSP2_01697"/>
<keyword evidence="2" id="KW-1185">Reference proteome</keyword>
<accession>A0A1Q2MF49</accession>
<protein>
    <recommendedName>
        <fullName evidence="3">Cell division protein FtsL</fullName>
    </recommendedName>
</protein>
<sequence>MKFFCLLFTIVCFTAAMILTVHLRTVNSRLFFECRKRIVDRQRLKHELTQKELEASYLINRVVITAPDLEGQAE</sequence>
<dbReference type="Proteomes" id="UP000188181">
    <property type="component" value="Chromosome"/>
</dbReference>
<name>A0A1Q2MF49_9BACT</name>
<proteinExistence type="predicted"/>
<dbReference type="AlphaFoldDB" id="A0A1Q2MF49"/>
<gene>
    <name evidence="1" type="ORF">SMSP2_01697</name>
</gene>